<dbReference type="EMBL" id="JACGWL010000012">
    <property type="protein sequence ID" value="KAK4390520.1"/>
    <property type="molecule type" value="Genomic_DNA"/>
</dbReference>
<gene>
    <name evidence="2" type="ORF">Sango_2115300</name>
</gene>
<evidence type="ECO:0000256" key="1">
    <source>
        <dbReference type="SAM" id="MobiDB-lite"/>
    </source>
</evidence>
<keyword evidence="3" id="KW-1185">Reference proteome</keyword>
<sequence length="89" mass="9575">MNTSKGTERINDEGAVEINVETVDYRKPPGRDKDAVEEKTEVTHLICSDDKPGTGNVVAEAAGKVAEKLKSAEEAVSQSIGLKSDKKME</sequence>
<dbReference type="Proteomes" id="UP001289374">
    <property type="component" value="Unassembled WGS sequence"/>
</dbReference>
<accession>A0AAE1WBW6</accession>
<comment type="caution">
    <text evidence="2">The sequence shown here is derived from an EMBL/GenBank/DDBJ whole genome shotgun (WGS) entry which is preliminary data.</text>
</comment>
<proteinExistence type="predicted"/>
<reference evidence="2" key="2">
    <citation type="journal article" date="2024" name="Plant">
        <title>Genomic evolution and insights into agronomic trait innovations of Sesamum species.</title>
        <authorList>
            <person name="Miao H."/>
            <person name="Wang L."/>
            <person name="Qu L."/>
            <person name="Liu H."/>
            <person name="Sun Y."/>
            <person name="Le M."/>
            <person name="Wang Q."/>
            <person name="Wei S."/>
            <person name="Zheng Y."/>
            <person name="Lin W."/>
            <person name="Duan Y."/>
            <person name="Cao H."/>
            <person name="Xiong S."/>
            <person name="Wang X."/>
            <person name="Wei L."/>
            <person name="Li C."/>
            <person name="Ma Q."/>
            <person name="Ju M."/>
            <person name="Zhao R."/>
            <person name="Li G."/>
            <person name="Mu C."/>
            <person name="Tian Q."/>
            <person name="Mei H."/>
            <person name="Zhang T."/>
            <person name="Gao T."/>
            <person name="Zhang H."/>
        </authorList>
    </citation>
    <scope>NUCLEOTIDE SEQUENCE</scope>
    <source>
        <strain evidence="2">K16</strain>
    </source>
</reference>
<name>A0AAE1WBW6_9LAMI</name>
<dbReference type="AlphaFoldDB" id="A0AAE1WBW6"/>
<feature type="region of interest" description="Disordered" evidence="1">
    <location>
        <begin position="70"/>
        <end position="89"/>
    </location>
</feature>
<protein>
    <submittedName>
        <fullName evidence="2">Uncharacterized protein</fullName>
    </submittedName>
</protein>
<evidence type="ECO:0000313" key="2">
    <source>
        <dbReference type="EMBL" id="KAK4390520.1"/>
    </source>
</evidence>
<reference evidence="2" key="1">
    <citation type="submission" date="2020-06" db="EMBL/GenBank/DDBJ databases">
        <authorList>
            <person name="Li T."/>
            <person name="Hu X."/>
            <person name="Zhang T."/>
            <person name="Song X."/>
            <person name="Zhang H."/>
            <person name="Dai N."/>
            <person name="Sheng W."/>
            <person name="Hou X."/>
            <person name="Wei L."/>
        </authorList>
    </citation>
    <scope>NUCLEOTIDE SEQUENCE</scope>
    <source>
        <strain evidence="2">K16</strain>
        <tissue evidence="2">Leaf</tissue>
    </source>
</reference>
<evidence type="ECO:0000313" key="3">
    <source>
        <dbReference type="Proteomes" id="UP001289374"/>
    </source>
</evidence>
<organism evidence="2 3">
    <name type="scientific">Sesamum angolense</name>
    <dbReference type="NCBI Taxonomy" id="2727404"/>
    <lineage>
        <taxon>Eukaryota</taxon>
        <taxon>Viridiplantae</taxon>
        <taxon>Streptophyta</taxon>
        <taxon>Embryophyta</taxon>
        <taxon>Tracheophyta</taxon>
        <taxon>Spermatophyta</taxon>
        <taxon>Magnoliopsida</taxon>
        <taxon>eudicotyledons</taxon>
        <taxon>Gunneridae</taxon>
        <taxon>Pentapetalae</taxon>
        <taxon>asterids</taxon>
        <taxon>lamiids</taxon>
        <taxon>Lamiales</taxon>
        <taxon>Pedaliaceae</taxon>
        <taxon>Sesamum</taxon>
    </lineage>
</organism>